<gene>
    <name evidence="1" type="ORF">DM02DRAFT_613788</name>
</gene>
<protein>
    <recommendedName>
        <fullName evidence="3">NAD(P)-binding domain-containing protein</fullName>
    </recommendedName>
</protein>
<name>A0A2V1DVJ5_9PLEO</name>
<accession>A0A2V1DVJ5</accession>
<evidence type="ECO:0000313" key="2">
    <source>
        <dbReference type="Proteomes" id="UP000244855"/>
    </source>
</evidence>
<keyword evidence="2" id="KW-1185">Reference proteome</keyword>
<proteinExistence type="predicted"/>
<dbReference type="STRING" id="97972.A0A2V1DVJ5"/>
<evidence type="ECO:0000313" key="1">
    <source>
        <dbReference type="EMBL" id="PVI01275.1"/>
    </source>
</evidence>
<dbReference type="AlphaFoldDB" id="A0A2V1DVJ5"/>
<sequence length="228" mass="25382">MLQEKHSVPASTISSNLTTVRGNIYDIESIKSTLISPNNPNHLVDTIVSGMGGKEPRFQLSLINPMTIEDPHICETSMASIFSAIDALAEKGVHTAVNGTKPLLVSVSTISLDQKRDLPYLYYILEFWLLRVMRDDKLKTELLIKADGGKHIRNFVLMRPSLLTDQPRGVDKLQVGWVWGIKKDEAGRPKEPGPKIGYAVARDDLGAWIYDHVIKEGGWEGKCVSLVY</sequence>
<evidence type="ECO:0008006" key="3">
    <source>
        <dbReference type="Google" id="ProtNLM"/>
    </source>
</evidence>
<organism evidence="1 2">
    <name type="scientific">Periconia macrospinosa</name>
    <dbReference type="NCBI Taxonomy" id="97972"/>
    <lineage>
        <taxon>Eukaryota</taxon>
        <taxon>Fungi</taxon>
        <taxon>Dikarya</taxon>
        <taxon>Ascomycota</taxon>
        <taxon>Pezizomycotina</taxon>
        <taxon>Dothideomycetes</taxon>
        <taxon>Pleosporomycetidae</taxon>
        <taxon>Pleosporales</taxon>
        <taxon>Massarineae</taxon>
        <taxon>Periconiaceae</taxon>
        <taxon>Periconia</taxon>
    </lineage>
</organism>
<dbReference type="EMBL" id="KZ805360">
    <property type="protein sequence ID" value="PVI01275.1"/>
    <property type="molecule type" value="Genomic_DNA"/>
</dbReference>
<dbReference type="Proteomes" id="UP000244855">
    <property type="component" value="Unassembled WGS sequence"/>
</dbReference>
<dbReference type="OrthoDB" id="63935at2759"/>
<dbReference type="Gene3D" id="3.40.50.720">
    <property type="entry name" value="NAD(P)-binding Rossmann-like Domain"/>
    <property type="match status" value="1"/>
</dbReference>
<reference evidence="1 2" key="1">
    <citation type="journal article" date="2018" name="Sci. Rep.">
        <title>Comparative genomics provides insights into the lifestyle and reveals functional heterogeneity of dark septate endophytic fungi.</title>
        <authorList>
            <person name="Knapp D.G."/>
            <person name="Nemeth J.B."/>
            <person name="Barry K."/>
            <person name="Hainaut M."/>
            <person name="Henrissat B."/>
            <person name="Johnson J."/>
            <person name="Kuo A."/>
            <person name="Lim J.H.P."/>
            <person name="Lipzen A."/>
            <person name="Nolan M."/>
            <person name="Ohm R.A."/>
            <person name="Tamas L."/>
            <person name="Grigoriev I.V."/>
            <person name="Spatafora J.W."/>
            <person name="Nagy L.G."/>
            <person name="Kovacs G.M."/>
        </authorList>
    </citation>
    <scope>NUCLEOTIDE SEQUENCE [LARGE SCALE GENOMIC DNA]</scope>
    <source>
        <strain evidence="1 2">DSE2036</strain>
    </source>
</reference>